<dbReference type="AlphaFoldDB" id="A0A6M0IFT8"/>
<evidence type="ECO:0000313" key="3">
    <source>
        <dbReference type="Proteomes" id="UP000477386"/>
    </source>
</evidence>
<sequence length="157" mass="18412">MLIQNIKSDSSFPEELEGEVFFPLFNKKIKVSEFTSDNIEYANECAKLLKELNDEVIRHLCLASIRYCNAFLEADSEEQYSFDNERDVLALIDPRFLLIEQDETRPAIHLELECDWEQEHGMEWAIRDGKVVYVGSYNGVSPFDDFIEKDEWNFAQQ</sequence>
<organism evidence="2 3">
    <name type="scientific">Spirosoma agri</name>
    <dbReference type="NCBI Taxonomy" id="1987381"/>
    <lineage>
        <taxon>Bacteria</taxon>
        <taxon>Pseudomonadati</taxon>
        <taxon>Bacteroidota</taxon>
        <taxon>Cytophagia</taxon>
        <taxon>Cytophagales</taxon>
        <taxon>Cytophagaceae</taxon>
        <taxon>Spirosoma</taxon>
    </lineage>
</organism>
<gene>
    <name evidence="2" type="ORF">GK091_04905</name>
</gene>
<feature type="domain" description="DUF6985" evidence="1">
    <location>
        <begin position="8"/>
        <end position="139"/>
    </location>
</feature>
<dbReference type="RefSeq" id="WP_164035485.1">
    <property type="nucleotide sequence ID" value="NZ_JAAGNZ010000001.1"/>
</dbReference>
<keyword evidence="3" id="KW-1185">Reference proteome</keyword>
<protein>
    <recommendedName>
        <fullName evidence="1">DUF6985 domain-containing protein</fullName>
    </recommendedName>
</protein>
<dbReference type="EMBL" id="JAAGNZ010000001">
    <property type="protein sequence ID" value="NEU66211.1"/>
    <property type="molecule type" value="Genomic_DNA"/>
</dbReference>
<dbReference type="Pfam" id="PF22481">
    <property type="entry name" value="DUF6985"/>
    <property type="match status" value="1"/>
</dbReference>
<name>A0A6M0IFT8_9BACT</name>
<evidence type="ECO:0000313" key="2">
    <source>
        <dbReference type="EMBL" id="NEU66211.1"/>
    </source>
</evidence>
<dbReference type="Proteomes" id="UP000477386">
    <property type="component" value="Unassembled WGS sequence"/>
</dbReference>
<dbReference type="InterPro" id="IPR054254">
    <property type="entry name" value="DUF6985"/>
</dbReference>
<reference evidence="2 3" key="1">
    <citation type="submission" date="2020-02" db="EMBL/GenBank/DDBJ databases">
        <title>Draft genome sequence of two Spirosoma agri KCTC 52727 and Spirosoma terrae KCTC 52035.</title>
        <authorList>
            <person name="Rojas J."/>
            <person name="Ambika Manirajan B."/>
            <person name="Ratering S."/>
            <person name="Suarez C."/>
            <person name="Schnell S."/>
        </authorList>
    </citation>
    <scope>NUCLEOTIDE SEQUENCE [LARGE SCALE GENOMIC DNA]</scope>
    <source>
        <strain evidence="2 3">KCTC 52727</strain>
    </source>
</reference>
<proteinExistence type="predicted"/>
<comment type="caution">
    <text evidence="2">The sequence shown here is derived from an EMBL/GenBank/DDBJ whole genome shotgun (WGS) entry which is preliminary data.</text>
</comment>
<accession>A0A6M0IFT8</accession>
<evidence type="ECO:0000259" key="1">
    <source>
        <dbReference type="Pfam" id="PF22481"/>
    </source>
</evidence>